<reference evidence="1" key="2">
    <citation type="submission" date="2023-06" db="EMBL/GenBank/DDBJ databases">
        <authorList>
            <consortium name="Lawrence Berkeley National Laboratory"/>
            <person name="Haridas S."/>
            <person name="Hensen N."/>
            <person name="Bonometti L."/>
            <person name="Westerberg I."/>
            <person name="Brannstrom I.O."/>
            <person name="Guillou S."/>
            <person name="Cros-Aarteil S."/>
            <person name="Calhoun S."/>
            <person name="Kuo A."/>
            <person name="Mondo S."/>
            <person name="Pangilinan J."/>
            <person name="Riley R."/>
            <person name="Labutti K."/>
            <person name="Andreopoulos B."/>
            <person name="Lipzen A."/>
            <person name="Chen C."/>
            <person name="Yanf M."/>
            <person name="Daum C."/>
            <person name="Ng V."/>
            <person name="Clum A."/>
            <person name="Steindorff A."/>
            <person name="Ohm R."/>
            <person name="Martin F."/>
            <person name="Silar P."/>
            <person name="Natvig D."/>
            <person name="Lalanne C."/>
            <person name="Gautier V."/>
            <person name="Ament-Velasquez S.L."/>
            <person name="Kruys A."/>
            <person name="Hutchinson M.I."/>
            <person name="Powell A.J."/>
            <person name="Barry K."/>
            <person name="Miller A.N."/>
            <person name="Grigoriev I.V."/>
            <person name="Debuchy R."/>
            <person name="Gladieux P."/>
            <person name="Thoren M.H."/>
            <person name="Johannesson H."/>
        </authorList>
    </citation>
    <scope>NUCLEOTIDE SEQUENCE</scope>
    <source>
        <strain evidence="1">CBS 118394</strain>
    </source>
</reference>
<protein>
    <submittedName>
        <fullName evidence="1">Uncharacterized protein</fullName>
    </submittedName>
</protein>
<evidence type="ECO:0000313" key="2">
    <source>
        <dbReference type="Proteomes" id="UP001283341"/>
    </source>
</evidence>
<proteinExistence type="predicted"/>
<comment type="caution">
    <text evidence="1">The sequence shown here is derived from an EMBL/GenBank/DDBJ whole genome shotgun (WGS) entry which is preliminary data.</text>
</comment>
<keyword evidence="2" id="KW-1185">Reference proteome</keyword>
<dbReference type="Proteomes" id="UP001283341">
    <property type="component" value="Unassembled WGS sequence"/>
</dbReference>
<reference evidence="1" key="1">
    <citation type="journal article" date="2023" name="Mol. Phylogenet. Evol.">
        <title>Genome-scale phylogeny and comparative genomics of the fungal order Sordariales.</title>
        <authorList>
            <person name="Hensen N."/>
            <person name="Bonometti L."/>
            <person name="Westerberg I."/>
            <person name="Brannstrom I.O."/>
            <person name="Guillou S."/>
            <person name="Cros-Aarteil S."/>
            <person name="Calhoun S."/>
            <person name="Haridas S."/>
            <person name="Kuo A."/>
            <person name="Mondo S."/>
            <person name="Pangilinan J."/>
            <person name="Riley R."/>
            <person name="LaButti K."/>
            <person name="Andreopoulos B."/>
            <person name="Lipzen A."/>
            <person name="Chen C."/>
            <person name="Yan M."/>
            <person name="Daum C."/>
            <person name="Ng V."/>
            <person name="Clum A."/>
            <person name="Steindorff A."/>
            <person name="Ohm R.A."/>
            <person name="Martin F."/>
            <person name="Silar P."/>
            <person name="Natvig D.O."/>
            <person name="Lalanne C."/>
            <person name="Gautier V."/>
            <person name="Ament-Velasquez S.L."/>
            <person name="Kruys A."/>
            <person name="Hutchinson M.I."/>
            <person name="Powell A.J."/>
            <person name="Barry K."/>
            <person name="Miller A.N."/>
            <person name="Grigoriev I.V."/>
            <person name="Debuchy R."/>
            <person name="Gladieux P."/>
            <person name="Hiltunen Thoren M."/>
            <person name="Johannesson H."/>
        </authorList>
    </citation>
    <scope>NUCLEOTIDE SEQUENCE</scope>
    <source>
        <strain evidence="1">CBS 118394</strain>
    </source>
</reference>
<gene>
    <name evidence="1" type="ORF">B0H66DRAFT_123060</name>
</gene>
<name>A0AAE0IIK9_9PEZI</name>
<evidence type="ECO:0000313" key="1">
    <source>
        <dbReference type="EMBL" id="KAK3325407.1"/>
    </source>
</evidence>
<accession>A0AAE0IIK9</accession>
<sequence length="348" mass="38708">MCILLTKPNWDCRIKRVGLWEKRNSRHWRFRPAACLHESISGLWSLERLASCIQTLGRAHPRPRRRAQDPVPMSHLHRGKESLTVRLLSRLRAGQTLKIACSPIMSCQEPRPPAQPSPRHCRARRLVRDPESCCPGYTHPGFVRPGNRYKHSGIIALGVFKKNWTFDHTKSLFRSLTKDAFSLRPRLSVPVISALIELVLCISVAQVGLTRAMDGSLRVTMKALMDTNEKVKKAIGQDLELARQLQVLAVVDDEADGADGMDGADAVVNLAGANIDLECCLGDGGAQNGTSGEESSTGLDNPSNGRDYIIVDNFTRGQVQGMMGNIGLEQWEKRNVDNQWKSFRGCCF</sequence>
<organism evidence="1 2">
    <name type="scientific">Apodospora peruviana</name>
    <dbReference type="NCBI Taxonomy" id="516989"/>
    <lineage>
        <taxon>Eukaryota</taxon>
        <taxon>Fungi</taxon>
        <taxon>Dikarya</taxon>
        <taxon>Ascomycota</taxon>
        <taxon>Pezizomycotina</taxon>
        <taxon>Sordariomycetes</taxon>
        <taxon>Sordariomycetidae</taxon>
        <taxon>Sordariales</taxon>
        <taxon>Lasiosphaeriaceae</taxon>
        <taxon>Apodospora</taxon>
    </lineage>
</organism>
<dbReference type="EMBL" id="JAUEDM010000002">
    <property type="protein sequence ID" value="KAK3325407.1"/>
    <property type="molecule type" value="Genomic_DNA"/>
</dbReference>
<dbReference type="AlphaFoldDB" id="A0AAE0IIK9"/>